<dbReference type="Proteomes" id="UP000551758">
    <property type="component" value="Unassembled WGS sequence"/>
</dbReference>
<proteinExistence type="predicted"/>
<dbReference type="EMBL" id="JACDTQ010001865">
    <property type="protein sequence ID" value="KAF5920934.1"/>
    <property type="molecule type" value="Genomic_DNA"/>
</dbReference>
<dbReference type="InterPro" id="IPR029027">
    <property type="entry name" value="Single_a-helix_sf"/>
</dbReference>
<gene>
    <name evidence="2" type="ORF">HPG69_012146</name>
</gene>
<name>A0A7J7EZH7_DICBM</name>
<dbReference type="GO" id="GO:0006122">
    <property type="term" value="P:mitochondrial electron transport, ubiquinol to cytochrome c"/>
    <property type="evidence" value="ECO:0007669"/>
    <property type="project" value="InterPro"/>
</dbReference>
<organism evidence="2 3">
    <name type="scientific">Diceros bicornis minor</name>
    <name type="common">South-central black rhinoceros</name>
    <dbReference type="NCBI Taxonomy" id="77932"/>
    <lineage>
        <taxon>Eukaryota</taxon>
        <taxon>Metazoa</taxon>
        <taxon>Chordata</taxon>
        <taxon>Craniata</taxon>
        <taxon>Vertebrata</taxon>
        <taxon>Euteleostomi</taxon>
        <taxon>Mammalia</taxon>
        <taxon>Eutheria</taxon>
        <taxon>Laurasiatheria</taxon>
        <taxon>Perissodactyla</taxon>
        <taxon>Rhinocerotidae</taxon>
        <taxon>Diceros</taxon>
    </lineage>
</organism>
<reference evidence="2 3" key="1">
    <citation type="journal article" date="2020" name="Mol. Biol. Evol.">
        <title>Interspecific Gene Flow and the Evolution of Specialization in Black and White Rhinoceros.</title>
        <authorList>
            <person name="Moodley Y."/>
            <person name="Westbury M.V."/>
            <person name="Russo I.M."/>
            <person name="Gopalakrishnan S."/>
            <person name="Rakotoarivelo A."/>
            <person name="Olsen R.A."/>
            <person name="Prost S."/>
            <person name="Tunstall T."/>
            <person name="Ryder O.A."/>
            <person name="Dalen L."/>
            <person name="Bruford M.W."/>
        </authorList>
    </citation>
    <scope>NUCLEOTIDE SEQUENCE [LARGE SCALE GENOMIC DNA]</scope>
    <source>
        <strain evidence="2">SBR-YM</strain>
        <tissue evidence="2">Skin</tissue>
    </source>
</reference>
<feature type="compositionally biased region" description="Basic and acidic residues" evidence="1">
    <location>
        <begin position="1"/>
        <end position="13"/>
    </location>
</feature>
<sequence length="176" mass="18565">MMLNEERDPDGRTCRSPQWEEGGTGVTHVAARDGVTSAAGCPVPTTLGAEKQGRPLAVASSSSDRERVGGGGCRWTVALAGTLRWTLTVAPFSWVTQAQDGGGQPWHQRRTAGGPCCPSRHQLGIPGGSGSGPIGAQIPTVSMWGAVGTVGLVWATDWRLILDWVPYINGKFKKDD</sequence>
<evidence type="ECO:0008006" key="4">
    <source>
        <dbReference type="Google" id="ProtNLM"/>
    </source>
</evidence>
<dbReference type="Gene3D" id="1.20.5.220">
    <property type="match status" value="1"/>
</dbReference>
<dbReference type="InterPro" id="IPR015089">
    <property type="entry name" value="UQCR"/>
</dbReference>
<feature type="region of interest" description="Disordered" evidence="1">
    <location>
        <begin position="45"/>
        <end position="65"/>
    </location>
</feature>
<dbReference type="SUPFAM" id="SSF81518">
    <property type="entry name" value="Subunit XI (6.4 kDa protein) of cytochrome bc1 complex (Ubiquinol-cytochrome c reductase)"/>
    <property type="match status" value="1"/>
</dbReference>
<comment type="caution">
    <text evidence="2">The sequence shown here is derived from an EMBL/GenBank/DDBJ whole genome shotgun (WGS) entry which is preliminary data.</text>
</comment>
<accession>A0A7J7EZH7</accession>
<dbReference type="PANTHER" id="PTHR15420">
    <property type="entry name" value="UBIQUINOL-CYTOCHROME C REDUCTASE COMPLEX 6.4 KD PROTEIN"/>
    <property type="match status" value="1"/>
</dbReference>
<dbReference type="GO" id="GO:0005743">
    <property type="term" value="C:mitochondrial inner membrane"/>
    <property type="evidence" value="ECO:0007669"/>
    <property type="project" value="TreeGrafter"/>
</dbReference>
<evidence type="ECO:0000313" key="2">
    <source>
        <dbReference type="EMBL" id="KAF5920934.1"/>
    </source>
</evidence>
<dbReference type="PANTHER" id="PTHR15420:SF2">
    <property type="entry name" value="CYTOCHROME B-C1 COMPLEX SUBUNIT 10"/>
    <property type="match status" value="1"/>
</dbReference>
<dbReference type="AlphaFoldDB" id="A0A7J7EZH7"/>
<evidence type="ECO:0000256" key="1">
    <source>
        <dbReference type="SAM" id="MobiDB-lite"/>
    </source>
</evidence>
<evidence type="ECO:0000313" key="3">
    <source>
        <dbReference type="Proteomes" id="UP000551758"/>
    </source>
</evidence>
<feature type="region of interest" description="Disordered" evidence="1">
    <location>
        <begin position="1"/>
        <end position="23"/>
    </location>
</feature>
<keyword evidence="3" id="KW-1185">Reference proteome</keyword>
<protein>
    <recommendedName>
        <fullName evidence="4">Cytochrome b-c1 complex subunit 10</fullName>
    </recommendedName>
</protein>
<dbReference type="Pfam" id="PF08997">
    <property type="entry name" value="UCR_6-4kD"/>
    <property type="match status" value="1"/>
</dbReference>